<evidence type="ECO:0000313" key="1">
    <source>
        <dbReference type="EMBL" id="CDG80687.1"/>
    </source>
</evidence>
<sequence>MIKLSFGNFSGEEKKILNTPEDISKIPYAAPSYVESVKSARLSSRESHQVKEKSAGKYDRKEVALLNRAELEKKLASFEILQPAVPSFISDFIQGLEREDRTGGYKAHPEQFTGTKFLPGIGGFLISPNESYVPKGKGAYDDPKTVKNQLGGMAVLGYYVPDKKFNGHKVFNEIFKDADHGLIAGQEIFNSGKRENAQKYKERTGLDYLSTFCDLRKKHIPLLENFRSVMLAHLQDIYAVDPKKDKIQLYMHKPLYGDPNVGLHIHARINQANHPGELDIQQLNFDLDETIKILKDVPENEIKEVILNKMSVDGAGKKYVAMAPIWAPKEYEGIASYSKHSNPWFRPEWSR</sequence>
<dbReference type="AlphaFoldDB" id="W0V085"/>
<keyword evidence="2" id="KW-1185">Reference proteome</keyword>
<dbReference type="Gene3D" id="3.30.428.10">
    <property type="entry name" value="HIT-like"/>
    <property type="match status" value="1"/>
</dbReference>
<accession>W0V085</accession>
<dbReference type="Proteomes" id="UP000027604">
    <property type="component" value="Chromosome I"/>
</dbReference>
<gene>
    <name evidence="1" type="ORF">GJA_19</name>
</gene>
<evidence type="ECO:0000313" key="2">
    <source>
        <dbReference type="Proteomes" id="UP000027604"/>
    </source>
</evidence>
<reference evidence="1 2" key="1">
    <citation type="journal article" date="2015" name="Genome Announc.">
        <title>Genome Sequence of Mushroom Soft-Rot Pathogen Janthinobacterium agaricidamnosum.</title>
        <authorList>
            <person name="Graupner K."/>
            <person name="Lackner G."/>
            <person name="Hertweck C."/>
        </authorList>
    </citation>
    <scope>NUCLEOTIDE SEQUENCE [LARGE SCALE GENOMIC DNA]</scope>
    <source>
        <strain evidence="2">NBRC 102515 / DSM 9628</strain>
    </source>
</reference>
<dbReference type="PATRIC" id="fig|1349767.4.peg.2611"/>
<organism evidence="1 2">
    <name type="scientific">Janthinobacterium agaricidamnosum NBRC 102515 = DSM 9628</name>
    <dbReference type="NCBI Taxonomy" id="1349767"/>
    <lineage>
        <taxon>Bacteria</taxon>
        <taxon>Pseudomonadati</taxon>
        <taxon>Pseudomonadota</taxon>
        <taxon>Betaproteobacteria</taxon>
        <taxon>Burkholderiales</taxon>
        <taxon>Oxalobacteraceae</taxon>
        <taxon>Janthinobacterium</taxon>
    </lineage>
</organism>
<dbReference type="EMBL" id="HG322949">
    <property type="protein sequence ID" value="CDG80687.1"/>
    <property type="molecule type" value="Genomic_DNA"/>
</dbReference>
<dbReference type="KEGG" id="jag:GJA_19"/>
<dbReference type="InterPro" id="IPR036265">
    <property type="entry name" value="HIT-like_sf"/>
</dbReference>
<name>W0V085_9BURK</name>
<dbReference type="HOGENOM" id="CLU_789368_0_0_4"/>
<proteinExistence type="predicted"/>
<protein>
    <submittedName>
        <fullName evidence="1">Uncharacterized protein</fullName>
    </submittedName>
</protein>
<dbReference type="eggNOG" id="ENOG502ZWBB">
    <property type="taxonomic scope" value="Bacteria"/>
</dbReference>